<dbReference type="AlphaFoldDB" id="A0A414D386"/>
<keyword evidence="1" id="KW-0812">Transmembrane</keyword>
<organism evidence="2 3">
    <name type="scientific">Lachnospira eligens</name>
    <dbReference type="NCBI Taxonomy" id="39485"/>
    <lineage>
        <taxon>Bacteria</taxon>
        <taxon>Bacillati</taxon>
        <taxon>Bacillota</taxon>
        <taxon>Clostridia</taxon>
        <taxon>Lachnospirales</taxon>
        <taxon>Lachnospiraceae</taxon>
        <taxon>Lachnospira</taxon>
    </lineage>
</organism>
<accession>A0A414D386</accession>
<feature type="transmembrane region" description="Helical" evidence="1">
    <location>
        <begin position="98"/>
        <end position="118"/>
    </location>
</feature>
<feature type="transmembrane region" description="Helical" evidence="1">
    <location>
        <begin position="12"/>
        <end position="32"/>
    </location>
</feature>
<feature type="transmembrane region" description="Helical" evidence="1">
    <location>
        <begin position="232"/>
        <end position="253"/>
    </location>
</feature>
<dbReference type="Proteomes" id="UP000284794">
    <property type="component" value="Unassembled WGS sequence"/>
</dbReference>
<keyword evidence="1" id="KW-0472">Membrane</keyword>
<evidence type="ECO:0000256" key="1">
    <source>
        <dbReference type="SAM" id="Phobius"/>
    </source>
</evidence>
<feature type="transmembrane region" description="Helical" evidence="1">
    <location>
        <begin position="52"/>
        <end position="71"/>
    </location>
</feature>
<dbReference type="RefSeq" id="WP_118149300.1">
    <property type="nucleotide sequence ID" value="NZ_QSIS01000035.1"/>
</dbReference>
<reference evidence="2 3" key="1">
    <citation type="submission" date="2018-08" db="EMBL/GenBank/DDBJ databases">
        <title>A genome reference for cultivated species of the human gut microbiota.</title>
        <authorList>
            <person name="Zou Y."/>
            <person name="Xue W."/>
            <person name="Luo G."/>
        </authorList>
    </citation>
    <scope>NUCLEOTIDE SEQUENCE [LARGE SCALE GENOMIC DNA]</scope>
    <source>
        <strain evidence="2 3">AM32-2AC</strain>
    </source>
</reference>
<evidence type="ECO:0000313" key="3">
    <source>
        <dbReference type="Proteomes" id="UP000284794"/>
    </source>
</evidence>
<gene>
    <name evidence="2" type="ORF">DW811_14550</name>
</gene>
<feature type="transmembrane region" description="Helical" evidence="1">
    <location>
        <begin position="182"/>
        <end position="202"/>
    </location>
</feature>
<sequence length="260" mass="30187">MKKLLKNPLFYVMYFIPQLIMTHAVSTFNKTFSNGQTCFADYYLHFYDWDSYDFLCMYEVIYVSFFMVMLVRRELMSNRVVLYDSTTKLWVNTIKSSALFTIIFPVMNCVIIGIVAAMKNAVFTCNWSKTGSMAAAIIPYYELHEINTFIVAGLSVFLDIIRLQVTLFIVCIASWLVRKTIVVFLVVYINIIIVNIQPLLAYCDMNVKSIYNYMIVSKMGTYLKGISVFDNVVLPVIIWAVCVTASFLVFRFYRKDMLKN</sequence>
<name>A0A414D386_9FIRM</name>
<evidence type="ECO:0000313" key="2">
    <source>
        <dbReference type="EMBL" id="RHD04003.1"/>
    </source>
</evidence>
<feature type="transmembrane region" description="Helical" evidence="1">
    <location>
        <begin position="149"/>
        <end position="175"/>
    </location>
</feature>
<proteinExistence type="predicted"/>
<dbReference type="EMBL" id="QSIS01000035">
    <property type="protein sequence ID" value="RHD04003.1"/>
    <property type="molecule type" value="Genomic_DNA"/>
</dbReference>
<keyword evidence="1" id="KW-1133">Transmembrane helix</keyword>
<protein>
    <submittedName>
        <fullName evidence="2">Uncharacterized protein</fullName>
    </submittedName>
</protein>
<comment type="caution">
    <text evidence="2">The sequence shown here is derived from an EMBL/GenBank/DDBJ whole genome shotgun (WGS) entry which is preliminary data.</text>
</comment>